<dbReference type="InterPro" id="IPR000092">
    <property type="entry name" value="Polyprenyl_synt"/>
</dbReference>
<dbReference type="PANTHER" id="PTHR43281">
    <property type="entry name" value="FARNESYL DIPHOSPHATE SYNTHASE"/>
    <property type="match status" value="1"/>
</dbReference>
<dbReference type="Pfam" id="PF00348">
    <property type="entry name" value="polyprenyl_synt"/>
    <property type="match status" value="1"/>
</dbReference>
<dbReference type="GO" id="GO:0046872">
    <property type="term" value="F:metal ion binding"/>
    <property type="evidence" value="ECO:0007669"/>
    <property type="project" value="UniProtKB-KW"/>
</dbReference>
<dbReference type="PANTHER" id="PTHR43281:SF1">
    <property type="entry name" value="FARNESYL DIPHOSPHATE SYNTHASE"/>
    <property type="match status" value="1"/>
</dbReference>
<keyword evidence="6" id="KW-0414">Isoprene biosynthesis</keyword>
<gene>
    <name evidence="8" type="ordered locus">SNE_A00690</name>
</gene>
<dbReference type="OrthoDB" id="9805316at2"/>
<evidence type="ECO:0000256" key="7">
    <source>
        <dbReference type="RuleBase" id="RU004466"/>
    </source>
</evidence>
<reference evidence="8 9" key="2">
    <citation type="journal article" date="2011" name="Mol. Biol. Evol.">
        <title>Unity in variety--the pan-genome of the Chlamydiae.</title>
        <authorList>
            <person name="Collingro A."/>
            <person name="Tischler P."/>
            <person name="Weinmaier T."/>
            <person name="Penz T."/>
            <person name="Heinz E."/>
            <person name="Brunham R.C."/>
            <person name="Read T.D."/>
            <person name="Bavoil P.M."/>
            <person name="Sachse K."/>
            <person name="Kahane S."/>
            <person name="Friedman M.G."/>
            <person name="Rattei T."/>
            <person name="Myers G.S."/>
            <person name="Horn M."/>
        </authorList>
    </citation>
    <scope>NUCLEOTIDE SEQUENCE [LARGE SCALE GENOMIC DNA]</scope>
    <source>
        <strain evidence="9">ATCC VR-1471 / Z</strain>
    </source>
</reference>
<dbReference type="HOGENOM" id="CLU_014015_0_1_0"/>
<dbReference type="Proteomes" id="UP000000496">
    <property type="component" value="Chromosome gsn.131"/>
</dbReference>
<dbReference type="InterPro" id="IPR008949">
    <property type="entry name" value="Isoprenoid_synthase_dom_sf"/>
</dbReference>
<dbReference type="RefSeq" id="WP_013942414.1">
    <property type="nucleotide sequence ID" value="NC_015713.1"/>
</dbReference>
<reference key="1">
    <citation type="journal article" date="2011" name="Mol. Biol. Evol.">
        <title>Unity in variety -- the pan-genome of the Chlamydiae.</title>
        <authorList>
            <person name="Collingro A."/>
            <person name="Tischler P."/>
            <person name="Weinmaier T."/>
            <person name="Penz T."/>
            <person name="Heinz E."/>
            <person name="Brunham R.C."/>
            <person name="Read T.D."/>
            <person name="Bavoil P.M."/>
            <person name="Sachse K."/>
            <person name="Kahane S."/>
            <person name="Friedman M.G."/>
            <person name="Rattei T."/>
            <person name="Myers G.S.A."/>
            <person name="Horn M."/>
        </authorList>
    </citation>
    <scope>NUCLEOTIDE SEQUENCE</scope>
    <source>
        <strain>Z</strain>
    </source>
</reference>
<evidence type="ECO:0000313" key="9">
    <source>
        <dbReference type="Proteomes" id="UP000000496"/>
    </source>
</evidence>
<dbReference type="STRING" id="331113.SNE_A00690"/>
<proteinExistence type="inferred from homology"/>
<dbReference type="EMBL" id="FR872582">
    <property type="protein sequence ID" value="CCB87947.1"/>
    <property type="molecule type" value="Genomic_DNA"/>
</dbReference>
<evidence type="ECO:0000313" key="8">
    <source>
        <dbReference type="EMBL" id="CCB87947.1"/>
    </source>
</evidence>
<dbReference type="Gene3D" id="1.10.600.10">
    <property type="entry name" value="Farnesyl Diphosphate Synthase"/>
    <property type="match status" value="1"/>
</dbReference>
<comment type="cofactor">
    <cofactor evidence="1">
        <name>Mg(2+)</name>
        <dbReference type="ChEBI" id="CHEBI:18420"/>
    </cofactor>
</comment>
<keyword evidence="4" id="KW-0479">Metal-binding</keyword>
<evidence type="ECO:0000256" key="5">
    <source>
        <dbReference type="ARBA" id="ARBA00022842"/>
    </source>
</evidence>
<comment type="similarity">
    <text evidence="2 7">Belongs to the FPP/GGPP synthase family.</text>
</comment>
<dbReference type="AlphaFoldDB" id="F8L566"/>
<dbReference type="KEGG" id="sng:SNE_A00690"/>
<dbReference type="PROSITE" id="PS00444">
    <property type="entry name" value="POLYPRENYL_SYNTHASE_2"/>
    <property type="match status" value="1"/>
</dbReference>
<evidence type="ECO:0000256" key="1">
    <source>
        <dbReference type="ARBA" id="ARBA00001946"/>
    </source>
</evidence>
<dbReference type="SFLD" id="SFLDS00005">
    <property type="entry name" value="Isoprenoid_Synthase_Type_I"/>
    <property type="match status" value="1"/>
</dbReference>
<accession>F8L566</accession>
<protein>
    <submittedName>
        <fullName evidence="8">Farnesyl diphosphate synthase</fullName>
        <ecNumber evidence="8">2.5.1.10</ecNumber>
    </submittedName>
</protein>
<evidence type="ECO:0000256" key="4">
    <source>
        <dbReference type="ARBA" id="ARBA00022723"/>
    </source>
</evidence>
<keyword evidence="5" id="KW-0460">Magnesium</keyword>
<organism evidence="8 9">
    <name type="scientific">Simkania negevensis (strain ATCC VR-1471 / DSM 27360 / Z)</name>
    <dbReference type="NCBI Taxonomy" id="331113"/>
    <lineage>
        <taxon>Bacteria</taxon>
        <taxon>Pseudomonadati</taxon>
        <taxon>Chlamydiota</taxon>
        <taxon>Chlamydiia</taxon>
        <taxon>Parachlamydiales</taxon>
        <taxon>Simkaniaceae</taxon>
        <taxon>Simkania</taxon>
    </lineage>
</organism>
<dbReference type="GO" id="GO:0004337">
    <property type="term" value="F:(2E,6E)-farnesyl diphosphate synthase activity"/>
    <property type="evidence" value="ECO:0007669"/>
    <property type="project" value="UniProtKB-EC"/>
</dbReference>
<dbReference type="EC" id="2.5.1.10" evidence="8"/>
<evidence type="ECO:0000256" key="3">
    <source>
        <dbReference type="ARBA" id="ARBA00022679"/>
    </source>
</evidence>
<evidence type="ECO:0000256" key="6">
    <source>
        <dbReference type="ARBA" id="ARBA00023229"/>
    </source>
</evidence>
<dbReference type="InterPro" id="IPR033749">
    <property type="entry name" value="Polyprenyl_synt_CS"/>
</dbReference>
<name>F8L566_SIMNZ</name>
<dbReference type="eggNOG" id="COG0142">
    <property type="taxonomic scope" value="Bacteria"/>
</dbReference>
<keyword evidence="3 7" id="KW-0808">Transferase</keyword>
<dbReference type="GO" id="GO:0008299">
    <property type="term" value="P:isoprenoid biosynthetic process"/>
    <property type="evidence" value="ECO:0007669"/>
    <property type="project" value="UniProtKB-KW"/>
</dbReference>
<keyword evidence="9" id="KW-1185">Reference proteome</keyword>
<dbReference type="SUPFAM" id="SSF48576">
    <property type="entry name" value="Terpenoid synthases"/>
    <property type="match status" value="1"/>
</dbReference>
<sequence>MSNLSLIKPYKEQFEAHLKKAIPNLCEKSKLRDACEYALLNGGKRIRPILVLMIANALQQGKIPFDACLSVEYFHTASLIADDLPCMDNDDFRREKPSTHKVFGETVALLASYAMITEGFEMIHRAAQGFPGEVGMLALACATKGSGLQGATGGQFYDLFPKGKTLDDVREIIEMKTVTLFEVAFTFGWLFGGGDIHLLEDVKRAAYHFGMAFQIADDLDDLEQDNWNDETPNLALCLGQEQALFLLEGELSAFQSKMKKLQIFNLEFHELLDLLKREPALPA</sequence>
<evidence type="ECO:0000256" key="2">
    <source>
        <dbReference type="ARBA" id="ARBA00006706"/>
    </source>
</evidence>